<dbReference type="Gene3D" id="1.25.40.10">
    <property type="entry name" value="Tetratricopeptide repeat domain"/>
    <property type="match status" value="1"/>
</dbReference>
<dbReference type="InterPro" id="IPR011990">
    <property type="entry name" value="TPR-like_helical_dom_sf"/>
</dbReference>
<protein>
    <recommendedName>
        <fullName evidence="7">Regulator of microtubule dynamics protein 1</fullName>
    </recommendedName>
    <alternativeName>
        <fullName evidence="8">Protein FAM82B</fullName>
    </alternativeName>
</protein>
<dbReference type="PANTHER" id="PTHR16056">
    <property type="entry name" value="REGULATOR OF MICROTUBULE DYNAMICS PROTEIN"/>
    <property type="match status" value="1"/>
</dbReference>
<keyword evidence="4" id="KW-0677">Repeat</keyword>
<evidence type="ECO:0000313" key="10">
    <source>
        <dbReference type="Proteomes" id="UP000887567"/>
    </source>
</evidence>
<name>A0A913XD98_EXADI</name>
<keyword evidence="3" id="KW-0963">Cytoplasm</keyword>
<evidence type="ECO:0000313" key="9">
    <source>
        <dbReference type="EnsemblMetazoa" id="XP_020902706.1"/>
    </source>
</evidence>
<comment type="subunit">
    <text evidence="2">Interacts with microtubules.</text>
</comment>
<evidence type="ECO:0000256" key="1">
    <source>
        <dbReference type="ARBA" id="ARBA00004245"/>
    </source>
</evidence>
<evidence type="ECO:0000256" key="2">
    <source>
        <dbReference type="ARBA" id="ARBA00011375"/>
    </source>
</evidence>
<evidence type="ECO:0000256" key="8">
    <source>
        <dbReference type="ARBA" id="ARBA00041958"/>
    </source>
</evidence>
<dbReference type="KEGG" id="epa:110241197"/>
<dbReference type="GO" id="GO:0005739">
    <property type="term" value="C:mitochondrion"/>
    <property type="evidence" value="ECO:0007669"/>
    <property type="project" value="TreeGrafter"/>
</dbReference>
<dbReference type="InterPro" id="IPR049039">
    <property type="entry name" value="RMD1-3_a_helical_rpt"/>
</dbReference>
<dbReference type="EnsemblMetazoa" id="XM_021047047.2">
    <property type="protein sequence ID" value="XP_020902706.1"/>
    <property type="gene ID" value="LOC110241197"/>
</dbReference>
<dbReference type="AlphaFoldDB" id="A0A913XD98"/>
<accession>A0A913XD98</accession>
<dbReference type="RefSeq" id="XP_020902706.1">
    <property type="nucleotide sequence ID" value="XM_021047047.2"/>
</dbReference>
<evidence type="ECO:0000256" key="3">
    <source>
        <dbReference type="ARBA" id="ARBA00022490"/>
    </source>
</evidence>
<evidence type="ECO:0000256" key="4">
    <source>
        <dbReference type="ARBA" id="ARBA00022737"/>
    </source>
</evidence>
<proteinExistence type="predicted"/>
<dbReference type="OMA" id="KDVEILW"/>
<dbReference type="PANTHER" id="PTHR16056:SF16">
    <property type="entry name" value="REGULATOR OF MICROTUBULE DYNAMICS PROTEIN 1"/>
    <property type="match status" value="1"/>
</dbReference>
<evidence type="ECO:0000256" key="6">
    <source>
        <dbReference type="ARBA" id="ARBA00023212"/>
    </source>
</evidence>
<dbReference type="Pfam" id="PF21033">
    <property type="entry name" value="RMD1-3"/>
    <property type="match status" value="1"/>
</dbReference>
<keyword evidence="10" id="KW-1185">Reference proteome</keyword>
<dbReference type="GO" id="GO:0097431">
    <property type="term" value="C:mitotic spindle pole"/>
    <property type="evidence" value="ECO:0007669"/>
    <property type="project" value="TreeGrafter"/>
</dbReference>
<dbReference type="GO" id="GO:0005876">
    <property type="term" value="C:spindle microtubule"/>
    <property type="evidence" value="ECO:0007669"/>
    <property type="project" value="TreeGrafter"/>
</dbReference>
<keyword evidence="6" id="KW-0206">Cytoskeleton</keyword>
<keyword evidence="5" id="KW-0802">TPR repeat</keyword>
<reference evidence="9" key="1">
    <citation type="submission" date="2022-11" db="UniProtKB">
        <authorList>
            <consortium name="EnsemblMetazoa"/>
        </authorList>
    </citation>
    <scope>IDENTIFICATION</scope>
</reference>
<dbReference type="GO" id="GO:0008017">
    <property type="term" value="F:microtubule binding"/>
    <property type="evidence" value="ECO:0007669"/>
    <property type="project" value="TreeGrafter"/>
</dbReference>
<dbReference type="OrthoDB" id="69711at2759"/>
<evidence type="ECO:0000256" key="5">
    <source>
        <dbReference type="ARBA" id="ARBA00022803"/>
    </source>
</evidence>
<evidence type="ECO:0000256" key="7">
    <source>
        <dbReference type="ARBA" id="ARBA00039966"/>
    </source>
</evidence>
<sequence length="230" mass="26700">MSDEELAIVESDKLFDDNEIDKLYDLLMKFCESNNPEIVWRLARAARNKAEKSVNEEDKKTLTYKGYEFAKKAVELDDKNFACHKWLGIMLSNVGDFEATKVKIQNAYKIKEHFEKSIELSPNDPTCRYLLGVWCFTVANMPWYQRKVAAALFATPPSSSFEEALDHFEKAEALEPNFFSKNHLMLGKTYYSLKKYEEAKVWLLKATNHPEITTDDIEANKQAEELLKYL</sequence>
<dbReference type="SUPFAM" id="SSF48452">
    <property type="entry name" value="TPR-like"/>
    <property type="match status" value="1"/>
</dbReference>
<comment type="subcellular location">
    <subcellularLocation>
        <location evidence="1">Cytoplasm</location>
        <location evidence="1">Cytoskeleton</location>
    </subcellularLocation>
</comment>
<dbReference type="GeneID" id="110241197"/>
<organism evidence="9 10">
    <name type="scientific">Exaiptasia diaphana</name>
    <name type="common">Tropical sea anemone</name>
    <name type="synonym">Aiptasia pulchella</name>
    <dbReference type="NCBI Taxonomy" id="2652724"/>
    <lineage>
        <taxon>Eukaryota</taxon>
        <taxon>Metazoa</taxon>
        <taxon>Cnidaria</taxon>
        <taxon>Anthozoa</taxon>
        <taxon>Hexacorallia</taxon>
        <taxon>Actiniaria</taxon>
        <taxon>Aiptasiidae</taxon>
        <taxon>Exaiptasia</taxon>
    </lineage>
</organism>
<dbReference type="Proteomes" id="UP000887567">
    <property type="component" value="Unplaced"/>
</dbReference>